<dbReference type="PANTHER" id="PTHR32194">
    <property type="entry name" value="METALLOPROTEASE TLDD"/>
    <property type="match status" value="1"/>
</dbReference>
<dbReference type="InterPro" id="IPR023333">
    <property type="entry name" value="Proteasome_suB-type"/>
</dbReference>
<dbReference type="GO" id="GO:0005737">
    <property type="term" value="C:cytoplasm"/>
    <property type="evidence" value="ECO:0007669"/>
    <property type="project" value="UniProtKB-SubCell"/>
</dbReference>
<dbReference type="PANTHER" id="PTHR32194:SF2">
    <property type="entry name" value="PROTEASOME SUBUNIT BETA TYPE-1"/>
    <property type="match status" value="1"/>
</dbReference>
<comment type="subunit">
    <text evidence="1">The 26S proteasome consists of a 20S proteasome core and two 19S regulatory subunits. The 20S proteasome core is a barrel-shaped complex made of 28 subunits that are arranged in four stacked rings. The two outer rings are each formed by seven alpha subunits, and the two inner rings are formed by seven beta subunits. The proteolytic activity is exerted by three beta-subunits PSMB5, PSMB6 and PSMB7.</text>
</comment>
<gene>
    <name evidence="9" type="ORF">RI129_003686</name>
</gene>
<dbReference type="GO" id="GO:0005839">
    <property type="term" value="C:proteasome core complex"/>
    <property type="evidence" value="ECO:0007669"/>
    <property type="project" value="InterPro"/>
</dbReference>
<dbReference type="Pfam" id="PF00227">
    <property type="entry name" value="Proteasome"/>
    <property type="match status" value="1"/>
</dbReference>
<comment type="caution">
    <text evidence="9">The sequence shown here is derived from an EMBL/GenBank/DDBJ whole genome shotgun (WGS) entry which is preliminary data.</text>
</comment>
<dbReference type="InterPro" id="IPR035206">
    <property type="entry name" value="Proteasome_beta2"/>
</dbReference>
<dbReference type="SUPFAM" id="SSF56235">
    <property type="entry name" value="N-terminal nucleophile aminohydrolases (Ntn hydrolases)"/>
    <property type="match status" value="1"/>
</dbReference>
<sequence>MECLLGMKCKNFVIVAADMTKAHSIMVMKTDENKLHKLSNKIVMAISGEQGDTTQFAEYIAKNIQLYKMRNGYELGPKAAASFTRRNLAEALRSRNAYHVNMLLAGYDDQEGPHLFFVDYLASLADVKFSSHGYGGYFSLSIMDRYYSEDLTPDQAYDVMKKCVREVHQRLIINLPNFKVQIIDKDGIRDLPCITAQGLAKE</sequence>
<dbReference type="CDD" id="cd03758">
    <property type="entry name" value="proteasome_beta_type_2"/>
    <property type="match status" value="1"/>
</dbReference>
<comment type="similarity">
    <text evidence="8">Belongs to the peptidase T1B family.</text>
</comment>
<evidence type="ECO:0000256" key="4">
    <source>
        <dbReference type="ARBA" id="ARBA00023242"/>
    </source>
</evidence>
<dbReference type="PROSITE" id="PS51476">
    <property type="entry name" value="PROTEASOME_BETA_2"/>
    <property type="match status" value="1"/>
</dbReference>
<evidence type="ECO:0000256" key="7">
    <source>
        <dbReference type="ARBA" id="ARBA00049625"/>
    </source>
</evidence>
<dbReference type="InterPro" id="IPR001353">
    <property type="entry name" value="Proteasome_sua/b"/>
</dbReference>
<organism evidence="9 10">
    <name type="scientific">Pyrocoelia pectoralis</name>
    <dbReference type="NCBI Taxonomy" id="417401"/>
    <lineage>
        <taxon>Eukaryota</taxon>
        <taxon>Metazoa</taxon>
        <taxon>Ecdysozoa</taxon>
        <taxon>Arthropoda</taxon>
        <taxon>Hexapoda</taxon>
        <taxon>Insecta</taxon>
        <taxon>Pterygota</taxon>
        <taxon>Neoptera</taxon>
        <taxon>Endopterygota</taxon>
        <taxon>Coleoptera</taxon>
        <taxon>Polyphaga</taxon>
        <taxon>Elateriformia</taxon>
        <taxon>Elateroidea</taxon>
        <taxon>Lampyridae</taxon>
        <taxon>Lampyrinae</taxon>
        <taxon>Pyrocoelia</taxon>
    </lineage>
</organism>
<comment type="function">
    <text evidence="5">Non-catalytic component of the proteasome, a multicatalytic proteinase complex which is characterized by its ability to cleave peptides with Arg, Phe, Tyr, Leu, and Glu adjacent to the leaving group at neutral or slightly basic pH. The proteasome has an ATP-dependent proteolytic activity.</text>
</comment>
<comment type="function">
    <text evidence="7">Non-catalytic component of the 20S core proteasome complex involved in the proteolytic degradation of most intracellular proteins. This complex plays numerous essential roles within the cell by associating with different regulatory particles. Associated with two 19S regulatory particles, forms the 26S proteasome and thus participates in the ATP-dependent degradation of ubiquitinated proteins. The 26S proteasome plays a key role in the maintenance of protein homeostasis by removing misfolded or damaged proteins that could impair cellular functions, and by removing proteins whose functions are no longer required. Associated with the PA200 or PA28, the 20S proteasome mediates ubiquitin-independent protein degradation. This type of proteolysis is required in several pathways including spermatogenesis (20S-PA200 complex) or generation of a subset of MHC class I-presented antigenic peptides (20S-PA28 complex).</text>
</comment>
<keyword evidence="3 8" id="KW-0647">Proteasome</keyword>
<dbReference type="PROSITE" id="PS00854">
    <property type="entry name" value="PROTEASOME_BETA_1"/>
    <property type="match status" value="1"/>
</dbReference>
<proteinExistence type="inferred from homology"/>
<evidence type="ECO:0000256" key="5">
    <source>
        <dbReference type="ARBA" id="ARBA00024953"/>
    </source>
</evidence>
<evidence type="ECO:0000256" key="3">
    <source>
        <dbReference type="ARBA" id="ARBA00022942"/>
    </source>
</evidence>
<dbReference type="InterPro" id="IPR016050">
    <property type="entry name" value="Proteasome_bsu_CS"/>
</dbReference>
<dbReference type="Gene3D" id="3.60.20.10">
    <property type="entry name" value="Glutamine Phosphoribosylpyrophosphate, subunit 1, domain 1"/>
    <property type="match status" value="1"/>
</dbReference>
<dbReference type="FunFam" id="3.60.20.10:FF:000008">
    <property type="entry name" value="Proteasome subunit beta type-4"/>
    <property type="match status" value="1"/>
</dbReference>
<keyword evidence="2 8" id="KW-0963">Cytoplasm</keyword>
<keyword evidence="10" id="KW-1185">Reference proteome</keyword>
<comment type="subcellular location">
    <subcellularLocation>
        <location evidence="8">Cytoplasm</location>
    </subcellularLocation>
    <subcellularLocation>
        <location evidence="8">Nucleus</location>
    </subcellularLocation>
</comment>
<dbReference type="AlphaFoldDB" id="A0AAN7VRS8"/>
<dbReference type="GO" id="GO:0005634">
    <property type="term" value="C:nucleus"/>
    <property type="evidence" value="ECO:0007669"/>
    <property type="project" value="UniProtKB-SubCell"/>
</dbReference>
<evidence type="ECO:0000256" key="1">
    <source>
        <dbReference type="ARBA" id="ARBA00011656"/>
    </source>
</evidence>
<dbReference type="InterPro" id="IPR029055">
    <property type="entry name" value="Ntn_hydrolases_N"/>
</dbReference>
<comment type="subunit">
    <text evidence="6">The 26S proteasome consists of a 20S proteasome core and two 19S regulatory subunits. The 20S proteasome core is composed of 28 subunits that are arranged in four stacked rings, resulting in a barrel-shaped structure. The two end rings are each formed by seven alpha subunits, and the two central rings are each formed by seven beta subunits. The catalytic chamber with the active sites is on the inside of the barrel.</text>
</comment>
<reference evidence="9 10" key="1">
    <citation type="journal article" date="2024" name="Insects">
        <title>An Improved Chromosome-Level Genome Assembly of the Firefly Pyrocoelia pectoralis.</title>
        <authorList>
            <person name="Fu X."/>
            <person name="Meyer-Rochow V.B."/>
            <person name="Ballantyne L."/>
            <person name="Zhu X."/>
        </authorList>
    </citation>
    <scope>NUCLEOTIDE SEQUENCE [LARGE SCALE GENOMIC DNA]</scope>
    <source>
        <strain evidence="9">XCY_ONT2</strain>
    </source>
</reference>
<name>A0AAN7VRS8_9COLE</name>
<keyword evidence="4 8" id="KW-0539">Nucleus</keyword>
<evidence type="ECO:0000256" key="6">
    <source>
        <dbReference type="ARBA" id="ARBA00026071"/>
    </source>
</evidence>
<accession>A0AAN7VRS8</accession>
<evidence type="ECO:0000256" key="2">
    <source>
        <dbReference type="ARBA" id="ARBA00022490"/>
    </source>
</evidence>
<dbReference type="GO" id="GO:0010498">
    <property type="term" value="P:proteasomal protein catabolic process"/>
    <property type="evidence" value="ECO:0007669"/>
    <property type="project" value="InterPro"/>
</dbReference>
<dbReference type="EMBL" id="JAVRBK010000002">
    <property type="protein sequence ID" value="KAK5648794.1"/>
    <property type="molecule type" value="Genomic_DNA"/>
</dbReference>
<evidence type="ECO:0000256" key="8">
    <source>
        <dbReference type="RuleBase" id="RU004203"/>
    </source>
</evidence>
<evidence type="ECO:0000313" key="9">
    <source>
        <dbReference type="EMBL" id="KAK5648794.1"/>
    </source>
</evidence>
<protein>
    <recommendedName>
        <fullName evidence="8">Proteasome subunit beta</fullName>
    </recommendedName>
</protein>
<dbReference type="Proteomes" id="UP001329430">
    <property type="component" value="Chromosome 2"/>
</dbReference>
<comment type="function">
    <text evidence="8">Component of the proteasome, a multicatalytic proteinase complex which is characterized by its ability to cleave peptides with Arg, Phe, Tyr, Leu, and Glu adjacent to the leaving group at neutral or slightly basic pH. The proteasome has an ATP-dependent proteolytic activity.</text>
</comment>
<comment type="subunit">
    <text evidence="8">Component of the proteasome complex.</text>
</comment>
<evidence type="ECO:0000313" key="10">
    <source>
        <dbReference type="Proteomes" id="UP001329430"/>
    </source>
</evidence>